<dbReference type="SUPFAM" id="SSF50978">
    <property type="entry name" value="WD40 repeat-like"/>
    <property type="match status" value="1"/>
</dbReference>
<keyword evidence="2 4" id="KW-0853">WD repeat</keyword>
<dbReference type="EMBL" id="CATOUU010001059">
    <property type="protein sequence ID" value="CAI9969473.1"/>
    <property type="molecule type" value="Genomic_DNA"/>
</dbReference>
<accession>A0AA86R5V5</accession>
<keyword evidence="7" id="KW-1185">Reference proteome</keyword>
<evidence type="ECO:0000256" key="1">
    <source>
        <dbReference type="ARBA" id="ARBA00022553"/>
    </source>
</evidence>
<dbReference type="InterPro" id="IPR044285">
    <property type="entry name" value="PWP1"/>
</dbReference>
<evidence type="ECO:0000256" key="4">
    <source>
        <dbReference type="PROSITE-ProRule" id="PRU00221"/>
    </source>
</evidence>
<dbReference type="EMBL" id="CAXDID020000655">
    <property type="protein sequence ID" value="CAL6108679.1"/>
    <property type="molecule type" value="Genomic_DNA"/>
</dbReference>
<reference evidence="5" key="1">
    <citation type="submission" date="2023-06" db="EMBL/GenBank/DDBJ databases">
        <authorList>
            <person name="Kurt Z."/>
        </authorList>
    </citation>
    <scope>NUCLEOTIDE SEQUENCE</scope>
</reference>
<evidence type="ECO:0000256" key="3">
    <source>
        <dbReference type="ARBA" id="ARBA00022737"/>
    </source>
</evidence>
<feature type="repeat" description="WD" evidence="4">
    <location>
        <begin position="159"/>
        <end position="201"/>
    </location>
</feature>
<dbReference type="GO" id="GO:0006364">
    <property type="term" value="P:rRNA processing"/>
    <property type="evidence" value="ECO:0007669"/>
    <property type="project" value="InterPro"/>
</dbReference>
<dbReference type="Gene3D" id="2.130.10.10">
    <property type="entry name" value="YVTN repeat-like/Quinoprotein amine dehydrogenase"/>
    <property type="match status" value="1"/>
</dbReference>
<evidence type="ECO:0000313" key="6">
    <source>
        <dbReference type="EMBL" id="CAL6108679.1"/>
    </source>
</evidence>
<dbReference type="SMART" id="SM00320">
    <property type="entry name" value="WD40"/>
    <property type="match status" value="2"/>
</dbReference>
<dbReference type="AlphaFoldDB" id="A0AA86R5V5"/>
<dbReference type="InterPro" id="IPR015943">
    <property type="entry name" value="WD40/YVTN_repeat-like_dom_sf"/>
</dbReference>
<keyword evidence="3" id="KW-0677">Repeat</keyword>
<dbReference type="PROSITE" id="PS00678">
    <property type="entry name" value="WD_REPEATS_1"/>
    <property type="match status" value="1"/>
</dbReference>
<keyword evidence="1" id="KW-0597">Phosphoprotein</keyword>
<dbReference type="InterPro" id="IPR036322">
    <property type="entry name" value="WD40_repeat_dom_sf"/>
</dbReference>
<protein>
    <submittedName>
        <fullName evidence="5">WD40 repeat protein</fullName>
    </submittedName>
    <submittedName>
        <fullName evidence="6">WD40_repeat protein</fullName>
    </submittedName>
</protein>
<comment type="caution">
    <text evidence="5">The sequence shown here is derived from an EMBL/GenBank/DDBJ whole genome shotgun (WGS) entry which is preliminary data.</text>
</comment>
<evidence type="ECO:0000256" key="2">
    <source>
        <dbReference type="ARBA" id="ARBA00022574"/>
    </source>
</evidence>
<gene>
    <name evidence="5" type="ORF">HINF_LOCUS57118</name>
    <name evidence="6" type="ORF">HINF_LOCUS75082</name>
</gene>
<proteinExistence type="predicted"/>
<dbReference type="PANTHER" id="PTHR14091">
    <property type="entry name" value="PERIODIC TRYPTOPHAN PROTEIN 1"/>
    <property type="match status" value="1"/>
</dbReference>
<dbReference type="InterPro" id="IPR019775">
    <property type="entry name" value="WD40_repeat_CS"/>
</dbReference>
<organism evidence="5">
    <name type="scientific">Hexamita inflata</name>
    <dbReference type="NCBI Taxonomy" id="28002"/>
    <lineage>
        <taxon>Eukaryota</taxon>
        <taxon>Metamonada</taxon>
        <taxon>Diplomonadida</taxon>
        <taxon>Hexamitidae</taxon>
        <taxon>Hexamitinae</taxon>
        <taxon>Hexamita</taxon>
    </lineage>
</organism>
<dbReference type="PANTHER" id="PTHR14091:SF0">
    <property type="entry name" value="PERIODIC TRYPTOPHAN PROTEIN 1 HOMOLOG"/>
    <property type="match status" value="1"/>
</dbReference>
<evidence type="ECO:0000313" key="5">
    <source>
        <dbReference type="EMBL" id="CAI9969473.1"/>
    </source>
</evidence>
<name>A0AA86R5V5_9EUKA</name>
<evidence type="ECO:0000313" key="7">
    <source>
        <dbReference type="Proteomes" id="UP001642409"/>
    </source>
</evidence>
<sequence>MITSISIVQQKLDRVPKAYKQTKEDLEELNDPENAAPKYKAIIEASDDSIEMFQLDEEDTVMCCCRAGHLGSVDMIVYNPVHQEFFFHHGMELPFLPLSATSFAFTPQSERAEGAYIAITGFSSEIEIYNLNEMDQIRPDCVLAQGKYIKKTQTQINNPIGHKGDVIGSTWSQLHPNIIATCSSDASVKFWDLAGLSCLTTLENVHVGGINNILFCETKEQTFITSGLADQSIKLFDFTQQLDFIKQVNIGKNIEQVRFFGDLLLATTEDGYLALVDILQEKVLQIVQIYKDVPITALTTRAYLIVAGSPESHDIKVLKCVDNQLVPVTEFNISEPCFSAEFGIDKSGFMLFCGLGNNRMKAINIFAKLTKECVHEVFGVDRAQFLKFKDLSLNLEGEGGDDDSDVE</sequence>
<reference evidence="6 7" key="2">
    <citation type="submission" date="2024-07" db="EMBL/GenBank/DDBJ databases">
        <authorList>
            <person name="Akdeniz Z."/>
        </authorList>
    </citation>
    <scope>NUCLEOTIDE SEQUENCE [LARGE SCALE GENOMIC DNA]</scope>
</reference>
<dbReference type="Proteomes" id="UP001642409">
    <property type="component" value="Unassembled WGS sequence"/>
</dbReference>
<dbReference type="GO" id="GO:0005634">
    <property type="term" value="C:nucleus"/>
    <property type="evidence" value="ECO:0007669"/>
    <property type="project" value="TreeGrafter"/>
</dbReference>
<dbReference type="InterPro" id="IPR001680">
    <property type="entry name" value="WD40_rpt"/>
</dbReference>
<dbReference type="PROSITE" id="PS50082">
    <property type="entry name" value="WD_REPEATS_2"/>
    <property type="match status" value="1"/>
</dbReference>